<dbReference type="Pfam" id="PF13517">
    <property type="entry name" value="FG-GAP_3"/>
    <property type="match status" value="4"/>
</dbReference>
<name>A0A023BX37_9FLAO</name>
<dbReference type="NCBIfam" id="TIGR04183">
    <property type="entry name" value="Por_Secre_tail"/>
    <property type="match status" value="1"/>
</dbReference>
<dbReference type="PANTHER" id="PTHR16026:SF0">
    <property type="entry name" value="CARTILAGE ACIDIC PROTEIN 1"/>
    <property type="match status" value="1"/>
</dbReference>
<dbReference type="AlphaFoldDB" id="A0A023BX37"/>
<gene>
    <name evidence="4" type="ORF">ATO12_12815</name>
</gene>
<feature type="domain" description="Secretion system C-terminal sorting" evidence="3">
    <location>
        <begin position="527"/>
        <end position="601"/>
    </location>
</feature>
<dbReference type="InterPro" id="IPR026444">
    <property type="entry name" value="Secre_tail"/>
</dbReference>
<proteinExistence type="predicted"/>
<evidence type="ECO:0000313" key="4">
    <source>
        <dbReference type="EMBL" id="EZH74642.1"/>
    </source>
</evidence>
<evidence type="ECO:0008006" key="6">
    <source>
        <dbReference type="Google" id="ProtNLM"/>
    </source>
</evidence>
<reference evidence="4 5" key="1">
    <citation type="submission" date="2014-04" db="EMBL/GenBank/DDBJ databases">
        <title>Aquimarina sp. 22II-S11-z7 Genome Sequencing.</title>
        <authorList>
            <person name="Lai Q."/>
        </authorList>
    </citation>
    <scope>NUCLEOTIDE SEQUENCE [LARGE SCALE GENOMIC DNA]</scope>
    <source>
        <strain evidence="4 5">22II-S11-z7</strain>
    </source>
</reference>
<evidence type="ECO:0000313" key="5">
    <source>
        <dbReference type="Proteomes" id="UP000023541"/>
    </source>
</evidence>
<dbReference type="InterPro" id="IPR028994">
    <property type="entry name" value="Integrin_alpha_N"/>
</dbReference>
<dbReference type="eggNOG" id="COG3291">
    <property type="taxonomic scope" value="Bacteria"/>
</dbReference>
<sequence length="602" mass="66578">MNFNLITLKNLELMRTLFLFIFYSFTITSFAQKFTLIKDSINPIVSDSAIRGTYFGTGWADIDNDSNLDLFYAGTIYKNLGNGNFKIAEGSTIIPTATSLNSCSWADYENDGDLDLIYSRFTAPSTLQTRIYANDGNGQFTETNTILNTINSATWSVQWCDYNNDSYVDFILTFADLFLGTNRFPNRLYRGNSDGTFTEVTEPYDFLTEKAAYTVSNWTDYDEDGDTDLFIASGPAAGPTGIKHDFLFKNLQVETGSEGFVKLTNTDLSFAEDPQDGQCYNAIDYDNDGDLDICLTNYSGVENKFYINNSGTYQSTNTPFTTGNNQNLANAWGDFDNDGDLDVIITASSAMGSGYFVNNGDGTFTEKNTNLINTATSGNSTGATIGDYDNDGDLDFFVVGQGVKGLFRNDLAVKNHFVNIKLIGNPSNKAALGARLELTTKIKGKLVTLKREVSASNTFMGHNSLRVHFGLGKAPKIDKLTIYWPSGNVDTYTKLRVNKFYTIEEGKKKPIDPPIKKINDNNPKVIVYPNPSKNIVKVKIDTIETNTPIIVKVLDASGLKISETNFNTNQEIILNTASLLPGNYFLNIILGKKTVTKKLVIK</sequence>
<evidence type="ECO:0000259" key="3">
    <source>
        <dbReference type="Pfam" id="PF18962"/>
    </source>
</evidence>
<dbReference type="InterPro" id="IPR013517">
    <property type="entry name" value="FG-GAP"/>
</dbReference>
<keyword evidence="1" id="KW-0732">Signal</keyword>
<dbReference type="InterPro" id="IPR011519">
    <property type="entry name" value="UnbV_ASPIC"/>
</dbReference>
<feature type="domain" description="ASPIC/UnbV" evidence="2">
    <location>
        <begin position="431"/>
        <end position="502"/>
    </location>
</feature>
<dbReference type="Pfam" id="PF07593">
    <property type="entry name" value="UnbV_ASPIC"/>
    <property type="match status" value="1"/>
</dbReference>
<protein>
    <recommendedName>
        <fullName evidence="6">ASPIC/UnbV domain-containing protein</fullName>
    </recommendedName>
</protein>
<dbReference type="EMBL" id="AQRA01000003">
    <property type="protein sequence ID" value="EZH74642.1"/>
    <property type="molecule type" value="Genomic_DNA"/>
</dbReference>
<dbReference type="SUPFAM" id="SSF69318">
    <property type="entry name" value="Integrin alpha N-terminal domain"/>
    <property type="match status" value="2"/>
</dbReference>
<accession>A0A023BX37</accession>
<dbReference type="STRING" id="1317122.ATO12_12815"/>
<comment type="caution">
    <text evidence="4">The sequence shown here is derived from an EMBL/GenBank/DDBJ whole genome shotgun (WGS) entry which is preliminary data.</text>
</comment>
<dbReference type="OrthoDB" id="9816120at2"/>
<dbReference type="Proteomes" id="UP000023541">
    <property type="component" value="Unassembled WGS sequence"/>
</dbReference>
<evidence type="ECO:0000259" key="2">
    <source>
        <dbReference type="Pfam" id="PF07593"/>
    </source>
</evidence>
<dbReference type="InterPro" id="IPR027039">
    <property type="entry name" value="Crtac1"/>
</dbReference>
<dbReference type="Pfam" id="PF18962">
    <property type="entry name" value="Por_Secre_tail"/>
    <property type="match status" value="1"/>
</dbReference>
<dbReference type="PANTHER" id="PTHR16026">
    <property type="entry name" value="CARTILAGE ACIDIC PROTEIN 1"/>
    <property type="match status" value="1"/>
</dbReference>
<organism evidence="4 5">
    <name type="scientific">Aquimarina atlantica</name>
    <dbReference type="NCBI Taxonomy" id="1317122"/>
    <lineage>
        <taxon>Bacteria</taxon>
        <taxon>Pseudomonadati</taxon>
        <taxon>Bacteroidota</taxon>
        <taxon>Flavobacteriia</taxon>
        <taxon>Flavobacteriales</taxon>
        <taxon>Flavobacteriaceae</taxon>
        <taxon>Aquimarina</taxon>
    </lineage>
</organism>
<keyword evidence="5" id="KW-1185">Reference proteome</keyword>
<dbReference type="Gene3D" id="2.130.10.130">
    <property type="entry name" value="Integrin alpha, N-terminal"/>
    <property type="match status" value="2"/>
</dbReference>
<evidence type="ECO:0000256" key="1">
    <source>
        <dbReference type="ARBA" id="ARBA00022729"/>
    </source>
</evidence>